<evidence type="ECO:0000256" key="4">
    <source>
        <dbReference type="ARBA" id="ARBA00022801"/>
    </source>
</evidence>
<evidence type="ECO:0000256" key="2">
    <source>
        <dbReference type="ARBA" id="ARBA00005582"/>
    </source>
</evidence>
<dbReference type="PRINTS" id="PR00502">
    <property type="entry name" value="NUDIXFAMILY"/>
</dbReference>
<evidence type="ECO:0000256" key="5">
    <source>
        <dbReference type="ARBA" id="ARBA00022842"/>
    </source>
</evidence>
<comment type="similarity">
    <text evidence="2">Belongs to the Nudix hydrolase family.</text>
</comment>
<dbReference type="CDD" id="cd18875">
    <property type="entry name" value="NUDIX_Hydrolase"/>
    <property type="match status" value="1"/>
</dbReference>
<keyword evidence="4" id="KW-0378">Hydrolase</keyword>
<dbReference type="Pfam" id="PF00293">
    <property type="entry name" value="NUDIX"/>
    <property type="match status" value="1"/>
</dbReference>
<feature type="domain" description="Nudix hydrolase" evidence="6">
    <location>
        <begin position="6"/>
        <end position="135"/>
    </location>
</feature>
<gene>
    <name evidence="7" type="ORF">IAB51_05350</name>
</gene>
<dbReference type="InterPro" id="IPR015797">
    <property type="entry name" value="NUDIX_hydrolase-like_dom_sf"/>
</dbReference>
<dbReference type="GO" id="GO:0046872">
    <property type="term" value="F:metal ion binding"/>
    <property type="evidence" value="ECO:0007669"/>
    <property type="project" value="UniProtKB-KW"/>
</dbReference>
<dbReference type="InterPro" id="IPR000086">
    <property type="entry name" value="NUDIX_hydrolase_dom"/>
</dbReference>
<proteinExistence type="inferred from homology"/>
<dbReference type="SUPFAM" id="SSF55811">
    <property type="entry name" value="Nudix"/>
    <property type="match status" value="1"/>
</dbReference>
<reference evidence="7" key="1">
    <citation type="submission" date="2020-10" db="EMBL/GenBank/DDBJ databases">
        <authorList>
            <person name="Gilroy R."/>
        </authorList>
    </citation>
    <scope>NUCLEOTIDE SEQUENCE</scope>
    <source>
        <strain evidence="7">CHK199-13235</strain>
    </source>
</reference>
<dbReference type="PANTHER" id="PTHR43758:SF2">
    <property type="entry name" value="OXIDIZED PURINE NUCLEOSIDE TRIPHOSPHATE HYDROLASE"/>
    <property type="match status" value="1"/>
</dbReference>
<keyword evidence="3" id="KW-0479">Metal-binding</keyword>
<dbReference type="EMBL" id="DVJP01000036">
    <property type="protein sequence ID" value="HIS76222.1"/>
    <property type="molecule type" value="Genomic_DNA"/>
</dbReference>
<evidence type="ECO:0000313" key="7">
    <source>
        <dbReference type="EMBL" id="HIS76222.1"/>
    </source>
</evidence>
<protein>
    <submittedName>
        <fullName evidence="7">8-oxo-dGTP diphosphatase</fullName>
    </submittedName>
</protein>
<dbReference type="Proteomes" id="UP000824002">
    <property type="component" value="Unassembled WGS sequence"/>
</dbReference>
<organism evidence="7 8">
    <name type="scientific">Candidatus Merdivicinus excrementipullorum</name>
    <dbReference type="NCBI Taxonomy" id="2840867"/>
    <lineage>
        <taxon>Bacteria</taxon>
        <taxon>Bacillati</taxon>
        <taxon>Bacillota</taxon>
        <taxon>Clostridia</taxon>
        <taxon>Eubacteriales</taxon>
        <taxon>Oscillospiraceae</taxon>
        <taxon>Oscillospiraceae incertae sedis</taxon>
        <taxon>Candidatus Merdivicinus</taxon>
    </lineage>
</organism>
<dbReference type="GO" id="GO:0005737">
    <property type="term" value="C:cytoplasm"/>
    <property type="evidence" value="ECO:0007669"/>
    <property type="project" value="TreeGrafter"/>
</dbReference>
<dbReference type="PROSITE" id="PS51462">
    <property type="entry name" value="NUDIX"/>
    <property type="match status" value="1"/>
</dbReference>
<dbReference type="GO" id="GO:0016818">
    <property type="term" value="F:hydrolase activity, acting on acid anhydrides, in phosphorus-containing anhydrides"/>
    <property type="evidence" value="ECO:0007669"/>
    <property type="project" value="TreeGrafter"/>
</dbReference>
<evidence type="ECO:0000313" key="8">
    <source>
        <dbReference type="Proteomes" id="UP000824002"/>
    </source>
</evidence>
<reference evidence="7" key="2">
    <citation type="journal article" date="2021" name="PeerJ">
        <title>Extensive microbial diversity within the chicken gut microbiome revealed by metagenomics and culture.</title>
        <authorList>
            <person name="Gilroy R."/>
            <person name="Ravi A."/>
            <person name="Getino M."/>
            <person name="Pursley I."/>
            <person name="Horton D.L."/>
            <person name="Alikhan N.F."/>
            <person name="Baker D."/>
            <person name="Gharbi K."/>
            <person name="Hall N."/>
            <person name="Watson M."/>
            <person name="Adriaenssens E.M."/>
            <person name="Foster-Nyarko E."/>
            <person name="Jarju S."/>
            <person name="Secka A."/>
            <person name="Antonio M."/>
            <person name="Oren A."/>
            <person name="Chaudhuri R.R."/>
            <person name="La Ragione R."/>
            <person name="Hildebrand F."/>
            <person name="Pallen M.J."/>
        </authorList>
    </citation>
    <scope>NUCLEOTIDE SEQUENCE</scope>
    <source>
        <strain evidence="7">CHK199-13235</strain>
    </source>
</reference>
<sequence length="159" mass="18477">MGRKLPLEQTNMCMILDENTGKVVIQKREKYWTGFAFPGGHVEVGESFYDSAVREVWEETGLRVQNLKLCGIIHWDCTDDGEQYLVYLYKTTDFSGELLEKTEEGEVFWMDLEELQNQPADKLAPNFQAYLRLFLDDSIMEAHAAWSGKDSLESKFEFR</sequence>
<name>A0A9D1JZY8_9FIRM</name>
<dbReference type="AlphaFoldDB" id="A0A9D1JZY8"/>
<accession>A0A9D1JZY8</accession>
<dbReference type="PANTHER" id="PTHR43758">
    <property type="entry name" value="7,8-DIHYDRO-8-OXOGUANINE TRIPHOSPHATASE"/>
    <property type="match status" value="1"/>
</dbReference>
<evidence type="ECO:0000256" key="1">
    <source>
        <dbReference type="ARBA" id="ARBA00001946"/>
    </source>
</evidence>
<comment type="cofactor">
    <cofactor evidence="1">
        <name>Mg(2+)</name>
        <dbReference type="ChEBI" id="CHEBI:18420"/>
    </cofactor>
</comment>
<keyword evidence="5" id="KW-0460">Magnesium</keyword>
<dbReference type="Gene3D" id="3.90.79.10">
    <property type="entry name" value="Nucleoside Triphosphate Pyrophosphohydrolase"/>
    <property type="match status" value="1"/>
</dbReference>
<dbReference type="InterPro" id="IPR020476">
    <property type="entry name" value="Nudix_hydrolase"/>
</dbReference>
<comment type="caution">
    <text evidence="7">The sequence shown here is derived from an EMBL/GenBank/DDBJ whole genome shotgun (WGS) entry which is preliminary data.</text>
</comment>
<evidence type="ECO:0000256" key="3">
    <source>
        <dbReference type="ARBA" id="ARBA00022723"/>
    </source>
</evidence>
<evidence type="ECO:0000259" key="6">
    <source>
        <dbReference type="PROSITE" id="PS51462"/>
    </source>
</evidence>